<keyword evidence="15" id="KW-1185">Reference proteome</keyword>
<evidence type="ECO:0000256" key="10">
    <source>
        <dbReference type="ARBA" id="ARBA00023242"/>
    </source>
</evidence>
<dbReference type="AlphaFoldDB" id="A0A8X6U3S6"/>
<evidence type="ECO:0000256" key="6">
    <source>
        <dbReference type="ARBA" id="ARBA00022833"/>
    </source>
</evidence>
<evidence type="ECO:0000259" key="13">
    <source>
        <dbReference type="PROSITE" id="PS50157"/>
    </source>
</evidence>
<reference evidence="14" key="1">
    <citation type="submission" date="2020-08" db="EMBL/GenBank/DDBJ databases">
        <title>Multicomponent nature underlies the extraordinary mechanical properties of spider dragline silk.</title>
        <authorList>
            <person name="Kono N."/>
            <person name="Nakamura H."/>
            <person name="Mori M."/>
            <person name="Yoshida Y."/>
            <person name="Ohtoshi R."/>
            <person name="Malay A.D."/>
            <person name="Moran D.A.P."/>
            <person name="Tomita M."/>
            <person name="Numata K."/>
            <person name="Arakawa K."/>
        </authorList>
    </citation>
    <scope>NUCLEOTIDE SEQUENCE</scope>
</reference>
<gene>
    <name evidence="14" type="primary">g.34010</name>
    <name evidence="14" type="ORF">NPIL_19761</name>
</gene>
<evidence type="ECO:0000256" key="1">
    <source>
        <dbReference type="ARBA" id="ARBA00004123"/>
    </source>
</evidence>
<keyword evidence="5 11" id="KW-0863">Zinc-finger</keyword>
<protein>
    <submittedName>
        <fullName evidence="14">AAA-ATPase_like domain-containing protein</fullName>
    </submittedName>
</protein>
<keyword evidence="8" id="KW-0238">DNA-binding</keyword>
<feature type="region of interest" description="Disordered" evidence="12">
    <location>
        <begin position="1"/>
        <end position="42"/>
    </location>
</feature>
<feature type="domain" description="C2H2-type" evidence="13">
    <location>
        <begin position="220"/>
        <end position="247"/>
    </location>
</feature>
<name>A0A8X6U3S6_NEPPI</name>
<keyword evidence="10" id="KW-0539">Nucleus</keyword>
<dbReference type="Proteomes" id="UP000887013">
    <property type="component" value="Unassembled WGS sequence"/>
</dbReference>
<keyword evidence="3" id="KW-0479">Metal-binding</keyword>
<evidence type="ECO:0000256" key="12">
    <source>
        <dbReference type="SAM" id="MobiDB-lite"/>
    </source>
</evidence>
<dbReference type="Gene3D" id="3.30.160.60">
    <property type="entry name" value="Classic Zinc Finger"/>
    <property type="match status" value="3"/>
</dbReference>
<evidence type="ECO:0000256" key="5">
    <source>
        <dbReference type="ARBA" id="ARBA00022771"/>
    </source>
</evidence>
<feature type="domain" description="C2H2-type" evidence="13">
    <location>
        <begin position="276"/>
        <end position="302"/>
    </location>
</feature>
<dbReference type="GO" id="GO:0000977">
    <property type="term" value="F:RNA polymerase II transcription regulatory region sequence-specific DNA binding"/>
    <property type="evidence" value="ECO:0007669"/>
    <property type="project" value="TreeGrafter"/>
</dbReference>
<dbReference type="SUPFAM" id="SSF57667">
    <property type="entry name" value="beta-beta-alpha zinc fingers"/>
    <property type="match status" value="2"/>
</dbReference>
<comment type="similarity">
    <text evidence="2">Belongs to the krueppel C2H2-type zinc-finger protein family.</text>
</comment>
<dbReference type="InterPro" id="IPR013087">
    <property type="entry name" value="Znf_C2H2_type"/>
</dbReference>
<evidence type="ECO:0000256" key="7">
    <source>
        <dbReference type="ARBA" id="ARBA00023015"/>
    </source>
</evidence>
<organism evidence="14 15">
    <name type="scientific">Nephila pilipes</name>
    <name type="common">Giant wood spider</name>
    <name type="synonym">Nephila maculata</name>
    <dbReference type="NCBI Taxonomy" id="299642"/>
    <lineage>
        <taxon>Eukaryota</taxon>
        <taxon>Metazoa</taxon>
        <taxon>Ecdysozoa</taxon>
        <taxon>Arthropoda</taxon>
        <taxon>Chelicerata</taxon>
        <taxon>Arachnida</taxon>
        <taxon>Araneae</taxon>
        <taxon>Araneomorphae</taxon>
        <taxon>Entelegynae</taxon>
        <taxon>Araneoidea</taxon>
        <taxon>Nephilidae</taxon>
        <taxon>Nephila</taxon>
    </lineage>
</organism>
<dbReference type="GO" id="GO:0008270">
    <property type="term" value="F:zinc ion binding"/>
    <property type="evidence" value="ECO:0007669"/>
    <property type="project" value="UniProtKB-KW"/>
</dbReference>
<dbReference type="PROSITE" id="PS50157">
    <property type="entry name" value="ZINC_FINGER_C2H2_2"/>
    <property type="match status" value="3"/>
</dbReference>
<evidence type="ECO:0000256" key="11">
    <source>
        <dbReference type="PROSITE-ProRule" id="PRU00042"/>
    </source>
</evidence>
<dbReference type="FunFam" id="3.30.160.60:FF:001325">
    <property type="entry name" value="zinc finger protein 200"/>
    <property type="match status" value="1"/>
</dbReference>
<dbReference type="PANTHER" id="PTHR14196:SF12">
    <property type="entry name" value="ZINC FINGER PROTEIN 208-LIKE"/>
    <property type="match status" value="1"/>
</dbReference>
<evidence type="ECO:0000256" key="8">
    <source>
        <dbReference type="ARBA" id="ARBA00023125"/>
    </source>
</evidence>
<comment type="caution">
    <text evidence="14">The sequence shown here is derived from an EMBL/GenBank/DDBJ whole genome shotgun (WGS) entry which is preliminary data.</text>
</comment>
<keyword evidence="6" id="KW-0862">Zinc</keyword>
<evidence type="ECO:0000256" key="9">
    <source>
        <dbReference type="ARBA" id="ARBA00023163"/>
    </source>
</evidence>
<feature type="compositionally biased region" description="Low complexity" evidence="12">
    <location>
        <begin position="11"/>
        <end position="22"/>
    </location>
</feature>
<evidence type="ECO:0000313" key="14">
    <source>
        <dbReference type="EMBL" id="GFT77511.1"/>
    </source>
</evidence>
<dbReference type="GO" id="GO:0005634">
    <property type="term" value="C:nucleus"/>
    <property type="evidence" value="ECO:0007669"/>
    <property type="project" value="UniProtKB-SubCell"/>
</dbReference>
<dbReference type="InterPro" id="IPR050717">
    <property type="entry name" value="C2H2-ZF_Transcription_Reg"/>
</dbReference>
<evidence type="ECO:0000256" key="4">
    <source>
        <dbReference type="ARBA" id="ARBA00022737"/>
    </source>
</evidence>
<dbReference type="Pfam" id="PF00096">
    <property type="entry name" value="zf-C2H2"/>
    <property type="match status" value="2"/>
</dbReference>
<accession>A0A8X6U3S6</accession>
<dbReference type="PROSITE" id="PS00028">
    <property type="entry name" value="ZINC_FINGER_C2H2_1"/>
    <property type="match status" value="2"/>
</dbReference>
<proteinExistence type="inferred from homology"/>
<dbReference type="EMBL" id="BMAW01071313">
    <property type="protein sequence ID" value="GFT77511.1"/>
    <property type="molecule type" value="Genomic_DNA"/>
</dbReference>
<dbReference type="OrthoDB" id="6627450at2759"/>
<keyword evidence="9" id="KW-0804">Transcription</keyword>
<sequence length="302" mass="34010">MSKRKQDDADSAASNSQKPSSSTHEEQEIPSIATAESSIQTIQDDTVDIKEEPKTPPISATALPGLCASPIRNTSAIQIGTSSFTELVKKYSFNDKTMLIKDFIESGEKAALITCPRRFGKSINMDMMKTFLEIEVDENGIQKTLDTRKNYKLFTESNLQISIYKEFIQDHLGKYPVISLSFKDVNGANYDDILCGVKSIYKIYKVEDFQFKKGSVRRHYNCTFCDYSSPLSANVKRHLLTHTGERPFSCSVCGKGFIEKQSLTAHLLNHFGERPHKCNLCAKGFVRKSDLRAHMVVHLQKC</sequence>
<dbReference type="SMART" id="SM00355">
    <property type="entry name" value="ZnF_C2H2"/>
    <property type="match status" value="3"/>
</dbReference>
<evidence type="ECO:0000256" key="2">
    <source>
        <dbReference type="ARBA" id="ARBA00006991"/>
    </source>
</evidence>
<dbReference type="Pfam" id="PF09820">
    <property type="entry name" value="AAA-ATPase_like"/>
    <property type="match status" value="1"/>
</dbReference>
<feature type="domain" description="C2H2-type" evidence="13">
    <location>
        <begin position="248"/>
        <end position="275"/>
    </location>
</feature>
<dbReference type="FunFam" id="3.30.160.60:FF:001156">
    <property type="entry name" value="Zinc finger protein 407"/>
    <property type="match status" value="1"/>
</dbReference>
<evidence type="ECO:0000313" key="15">
    <source>
        <dbReference type="Proteomes" id="UP000887013"/>
    </source>
</evidence>
<comment type="subcellular location">
    <subcellularLocation>
        <location evidence="1">Nucleus</location>
    </subcellularLocation>
</comment>
<dbReference type="InterPro" id="IPR036236">
    <property type="entry name" value="Znf_C2H2_sf"/>
</dbReference>
<keyword evidence="4" id="KW-0677">Repeat</keyword>
<dbReference type="PANTHER" id="PTHR14196">
    <property type="entry name" value="ODD-SKIPPED - RELATED"/>
    <property type="match status" value="1"/>
</dbReference>
<evidence type="ECO:0000256" key="3">
    <source>
        <dbReference type="ARBA" id="ARBA00022723"/>
    </source>
</evidence>
<dbReference type="GO" id="GO:0000981">
    <property type="term" value="F:DNA-binding transcription factor activity, RNA polymerase II-specific"/>
    <property type="evidence" value="ECO:0007669"/>
    <property type="project" value="TreeGrafter"/>
</dbReference>
<dbReference type="InterPro" id="IPR018631">
    <property type="entry name" value="AAA-ATPase-like_dom"/>
</dbReference>
<keyword evidence="7" id="KW-0805">Transcription regulation</keyword>